<dbReference type="Pfam" id="PF00126">
    <property type="entry name" value="HTH_1"/>
    <property type="match status" value="1"/>
</dbReference>
<name>A0A7S9Q219_9PSED</name>
<sequence length="295" mass="33196">MHKKLLPSMMSLQCFESTARHASFTLAARELNLTQSAVSKQVAQLEQMLQRRLFNRLRGGLQLTAVGELYLSEVGKILSQTDISTRFILTFDGQAETLRIATQPTFGSRWLIPRLPAFSAAYPHVRLSVRNELEPFDLLQAKADVAFFYGRGTWPGAQCVELFREDVVPVCAPALLLHRPLKAIDDIHSHTLLQCVSRPEAWHDWLGAQAMTSRNSYRGPQFDTFDLCIRAAIAGLGVALVPRFMVTEELQRGALLIPLHYYAPSPDAHYVAYATQSHDSPKIRNFVDWVCEQTS</sequence>
<keyword evidence="3" id="KW-0238">DNA-binding</keyword>
<dbReference type="SUPFAM" id="SSF46785">
    <property type="entry name" value="Winged helix' DNA-binding domain"/>
    <property type="match status" value="1"/>
</dbReference>
<dbReference type="FunFam" id="1.10.10.10:FF:000001">
    <property type="entry name" value="LysR family transcriptional regulator"/>
    <property type="match status" value="1"/>
</dbReference>
<comment type="similarity">
    <text evidence="1">Belongs to the LysR transcriptional regulatory family.</text>
</comment>
<organism evidence="6 7">
    <name type="scientific">Pseudomonas fulva</name>
    <dbReference type="NCBI Taxonomy" id="47880"/>
    <lineage>
        <taxon>Bacteria</taxon>
        <taxon>Pseudomonadati</taxon>
        <taxon>Pseudomonadota</taxon>
        <taxon>Gammaproteobacteria</taxon>
        <taxon>Pseudomonadales</taxon>
        <taxon>Pseudomonadaceae</taxon>
        <taxon>Pseudomonas</taxon>
    </lineage>
</organism>
<dbReference type="GeneID" id="93442629"/>
<evidence type="ECO:0000259" key="5">
    <source>
        <dbReference type="PROSITE" id="PS50931"/>
    </source>
</evidence>
<dbReference type="AlphaFoldDB" id="A0A7S9Q219"/>
<protein>
    <submittedName>
        <fullName evidence="6">LysR family transcriptional regulator</fullName>
    </submittedName>
</protein>
<dbReference type="InterPro" id="IPR036388">
    <property type="entry name" value="WH-like_DNA-bd_sf"/>
</dbReference>
<gene>
    <name evidence="6" type="ORF">IZU98_13180</name>
</gene>
<evidence type="ECO:0000313" key="6">
    <source>
        <dbReference type="EMBL" id="QPH47371.1"/>
    </source>
</evidence>
<dbReference type="InterPro" id="IPR036390">
    <property type="entry name" value="WH_DNA-bd_sf"/>
</dbReference>
<dbReference type="GO" id="GO:0003700">
    <property type="term" value="F:DNA-binding transcription factor activity"/>
    <property type="evidence" value="ECO:0007669"/>
    <property type="project" value="InterPro"/>
</dbReference>
<dbReference type="Proteomes" id="UP000594430">
    <property type="component" value="Chromosome"/>
</dbReference>
<dbReference type="EMBL" id="CP064946">
    <property type="protein sequence ID" value="QPH47371.1"/>
    <property type="molecule type" value="Genomic_DNA"/>
</dbReference>
<dbReference type="Gene3D" id="3.40.190.10">
    <property type="entry name" value="Periplasmic binding protein-like II"/>
    <property type="match status" value="2"/>
</dbReference>
<dbReference type="SUPFAM" id="SSF53850">
    <property type="entry name" value="Periplasmic binding protein-like II"/>
    <property type="match status" value="1"/>
</dbReference>
<proteinExistence type="inferred from homology"/>
<dbReference type="PANTHER" id="PTHR30537:SF26">
    <property type="entry name" value="GLYCINE CLEAVAGE SYSTEM TRANSCRIPTIONAL ACTIVATOR"/>
    <property type="match status" value="1"/>
</dbReference>
<dbReference type="InterPro" id="IPR000847">
    <property type="entry name" value="LysR_HTH_N"/>
</dbReference>
<dbReference type="PROSITE" id="PS50931">
    <property type="entry name" value="HTH_LYSR"/>
    <property type="match status" value="1"/>
</dbReference>
<dbReference type="RefSeq" id="WP_027916136.1">
    <property type="nucleotide sequence ID" value="NZ_BQIN01000005.1"/>
</dbReference>
<dbReference type="Gene3D" id="1.10.10.10">
    <property type="entry name" value="Winged helix-like DNA-binding domain superfamily/Winged helix DNA-binding domain"/>
    <property type="match status" value="1"/>
</dbReference>
<evidence type="ECO:0000256" key="4">
    <source>
        <dbReference type="ARBA" id="ARBA00023163"/>
    </source>
</evidence>
<evidence type="ECO:0000256" key="2">
    <source>
        <dbReference type="ARBA" id="ARBA00023015"/>
    </source>
</evidence>
<dbReference type="PANTHER" id="PTHR30537">
    <property type="entry name" value="HTH-TYPE TRANSCRIPTIONAL REGULATOR"/>
    <property type="match status" value="1"/>
</dbReference>
<dbReference type="PRINTS" id="PR00039">
    <property type="entry name" value="HTHLYSR"/>
</dbReference>
<dbReference type="InterPro" id="IPR058163">
    <property type="entry name" value="LysR-type_TF_proteobact-type"/>
</dbReference>
<dbReference type="GO" id="GO:0006351">
    <property type="term" value="P:DNA-templated transcription"/>
    <property type="evidence" value="ECO:0007669"/>
    <property type="project" value="TreeGrafter"/>
</dbReference>
<dbReference type="InterPro" id="IPR005119">
    <property type="entry name" value="LysR_subst-bd"/>
</dbReference>
<keyword evidence="2" id="KW-0805">Transcription regulation</keyword>
<dbReference type="GO" id="GO:0043565">
    <property type="term" value="F:sequence-specific DNA binding"/>
    <property type="evidence" value="ECO:0007669"/>
    <property type="project" value="TreeGrafter"/>
</dbReference>
<keyword evidence="4" id="KW-0804">Transcription</keyword>
<dbReference type="Pfam" id="PF03466">
    <property type="entry name" value="LysR_substrate"/>
    <property type="match status" value="1"/>
</dbReference>
<evidence type="ECO:0000256" key="3">
    <source>
        <dbReference type="ARBA" id="ARBA00023125"/>
    </source>
</evidence>
<evidence type="ECO:0000313" key="7">
    <source>
        <dbReference type="Proteomes" id="UP000594430"/>
    </source>
</evidence>
<feature type="domain" description="HTH lysR-type" evidence="5">
    <location>
        <begin position="12"/>
        <end position="64"/>
    </location>
</feature>
<evidence type="ECO:0000256" key="1">
    <source>
        <dbReference type="ARBA" id="ARBA00009437"/>
    </source>
</evidence>
<reference evidence="6 7" key="1">
    <citation type="submission" date="2020-11" db="EMBL/GenBank/DDBJ databases">
        <title>Pseudomonas fulva producing VIM-24.</title>
        <authorList>
            <person name="Liu S."/>
        </authorList>
    </citation>
    <scope>NUCLEOTIDE SEQUENCE [LARGE SCALE GENOMIC DNA]</scope>
    <source>
        <strain evidence="6 7">ZDHY414</strain>
    </source>
</reference>
<accession>A0A7S9Q219</accession>
<dbReference type="FunFam" id="3.40.190.10:FF:000017">
    <property type="entry name" value="Glycine cleavage system transcriptional activator"/>
    <property type="match status" value="1"/>
</dbReference>